<dbReference type="Proteomes" id="UP000006859">
    <property type="component" value="Chromosome"/>
</dbReference>
<dbReference type="KEGG" id="ddd:Dda3937_00667"/>
<dbReference type="InterPro" id="IPR025263">
    <property type="entry name" value="YhdP_central"/>
</dbReference>
<name>E0SHA8_DICD3</name>
<dbReference type="eggNOG" id="COG3164">
    <property type="taxonomic scope" value="Bacteria"/>
</dbReference>
<accession>E0SHA8</accession>
<feature type="domain" description="YhdP central" evidence="2">
    <location>
        <begin position="16"/>
        <end position="1274"/>
    </location>
</feature>
<evidence type="ECO:0000256" key="1">
    <source>
        <dbReference type="SAM" id="Phobius"/>
    </source>
</evidence>
<dbReference type="InterPro" id="IPR011836">
    <property type="entry name" value="YhdP"/>
</dbReference>
<evidence type="ECO:0000259" key="2">
    <source>
        <dbReference type="Pfam" id="PF13116"/>
    </source>
</evidence>
<dbReference type="PANTHER" id="PTHR38690">
    <property type="entry name" value="PROTEASE-RELATED"/>
    <property type="match status" value="1"/>
</dbReference>
<proteinExistence type="predicted"/>
<reference evidence="3 4" key="1">
    <citation type="journal article" date="2011" name="J. Bacteriol.">
        <title>Genome sequence of the plant-pathogenic bacterium Dickeya dadantii 3937.</title>
        <authorList>
            <person name="Glasner J.D."/>
            <person name="Yang C.H."/>
            <person name="Reverchon S."/>
            <person name="Hugouvieux-Cotte-Pattat N."/>
            <person name="Condemine G."/>
            <person name="Bohin J.P."/>
            <person name="Van Gijsegem F."/>
            <person name="Yang S."/>
            <person name="Franza T."/>
            <person name="Expert D."/>
            <person name="Plunkett G. III"/>
            <person name="San Francisco M.J."/>
            <person name="Charkowski A.O."/>
            <person name="Py B."/>
            <person name="Bell K."/>
            <person name="Rauscher L."/>
            <person name="Rodriguez-Palenzuela P."/>
            <person name="Toussaint A."/>
            <person name="Holeva M.C."/>
            <person name="He S.Y."/>
            <person name="Douet V."/>
            <person name="Boccara M."/>
            <person name="Blanco C."/>
            <person name="Toth I."/>
            <person name="Anderson B.D."/>
            <person name="Biehl B.S."/>
            <person name="Mau B."/>
            <person name="Flynn S.M."/>
            <person name="Barras F."/>
            <person name="Lindeberg M."/>
            <person name="Birch P.R."/>
            <person name="Tsuyumu S."/>
            <person name="Shi X."/>
            <person name="Hibbing M."/>
            <person name="Yap M.N."/>
            <person name="Carpentier M."/>
            <person name="Dassa E."/>
            <person name="Umehara M."/>
            <person name="Kim J.F."/>
            <person name="Rusch M."/>
            <person name="Soni P."/>
            <person name="Mayhew G.F."/>
            <person name="Fouts D.E."/>
            <person name="Gill S.R."/>
            <person name="Blattner F.R."/>
            <person name="Keen N.T."/>
            <person name="Perna N.T."/>
        </authorList>
    </citation>
    <scope>NUCLEOTIDE SEQUENCE [LARGE SCALE GENOMIC DNA]</scope>
    <source>
        <strain evidence="3 4">3937</strain>
    </source>
</reference>
<evidence type="ECO:0000313" key="4">
    <source>
        <dbReference type="Proteomes" id="UP000006859"/>
    </source>
</evidence>
<dbReference type="EMBL" id="CP002038">
    <property type="protein sequence ID" value="ADM96507.1"/>
    <property type="molecule type" value="Genomic_DNA"/>
</dbReference>
<keyword evidence="1" id="KW-0812">Transmembrane</keyword>
<dbReference type="STRING" id="198628.Dda3937_00667"/>
<protein>
    <submittedName>
        <fullName evidence="3">Possible exported protein</fullName>
    </submittedName>
</protein>
<evidence type="ECO:0000313" key="3">
    <source>
        <dbReference type="EMBL" id="ADM96507.1"/>
    </source>
</evidence>
<dbReference type="HOGENOM" id="CLU_003522_0_0_6"/>
<keyword evidence="1" id="KW-0472">Membrane</keyword>
<keyword evidence="1" id="KW-1133">Transmembrane helix</keyword>
<dbReference type="PANTHER" id="PTHR38690:SF1">
    <property type="entry name" value="PROTEASE"/>
    <property type="match status" value="1"/>
</dbReference>
<organism evidence="3 4">
    <name type="scientific">Dickeya dadantii (strain 3937)</name>
    <name type="common">Erwinia chrysanthemi (strain 3937)</name>
    <dbReference type="NCBI Taxonomy" id="198628"/>
    <lineage>
        <taxon>Bacteria</taxon>
        <taxon>Pseudomonadati</taxon>
        <taxon>Pseudomonadota</taxon>
        <taxon>Gammaproteobacteria</taxon>
        <taxon>Enterobacterales</taxon>
        <taxon>Pectobacteriaceae</taxon>
        <taxon>Dickeya</taxon>
    </lineage>
</organism>
<gene>
    <name evidence="3" type="primary">yhdP</name>
    <name evidence="3" type="ordered locus">Dda3937_00667</name>
</gene>
<feature type="transmembrane region" description="Helical" evidence="1">
    <location>
        <begin position="21"/>
        <end position="44"/>
    </location>
</feature>
<dbReference type="Pfam" id="PF13116">
    <property type="entry name" value="YhdP"/>
    <property type="match status" value="1"/>
</dbReference>
<keyword evidence="4" id="KW-1185">Reference proteome</keyword>
<sequence>MTNNEETCVRRLPGIKRLPGIAAATGAILIVLAALLVSGLRMVLPTLDTFRPQVVAWAQSVTGLPMEVESLSGSWETFGPTLDITNLRIHHPDAEWQSERISVALDVWQSLLHLKWKFRDLTFYHLQVDIKTPIDPDRQRSRTWEPDQLGSLFLRQFDHFDLRNSRIRFLTPAGTQAELQIPQLTWLNGKNRHRAEGQISLSSFNGQHGVVQLRMDLRDEQGWLNNGVVYLQADNIDMKPWLGRWIRNNTGLESANFSLAAWLQVREGDMYGGDLLLSQGDASWRDGDTLHRLGINGMTLHASRYQNGWQLDVPALNLSTDGVDWPKGQLSALWLPADTQLLGPDRLAELRIRGRHLALERLGPLLPLLSTATPELKTRWQALQPQGQLTALALDIPLQQPEQTRFQANWQDVGWKNWQLLPGANHVSGEAAGSLARGRVRVNLAQSTLPYQDMFRAPLDIRQADATLDWRSDSQGWELWGQGLDVRSRSLWANGDFRYRHPAQGEPRLDILAGIRLGDAADAWRYYPEPFMGKDLVNYLTGAIKSGQVDNATLVFAGNPAQFPFEHQEGQFQVWVPLEKSRFEFQPGWPALDNLNISLNFLNNGLWMSAPHVMLGDAEGRNVNAVIPDYSKETLLIDGDISGSGKEVSDYFDQTPLKISLGGALTQIQIGGEVQGNLHLDIPLNGGLVKASGDVALNNNHLFIKPLDVSLQSVSGAFHYDNGNLSSQTLQGRWLEQPLTFNFSTQEQEKAFLVNVGLQGNWAASRLPELPKPVAAALNGNANWQSTVQVTLPHQGPSSYDVTVQGDLKEVSSHLPSPLNKAGGAALGLQVSAKGDERGFSLTGSLGKSQSFNSQWLLKDNKVMLTRAAWQEGAKPPPLPDDSSLTLALPPLDGERWLALLPGVRNAVSAQAGASRFQWPDRVTLTTPELKILGQQWHDLMFTSRSQNGGSEITAAGREIDGRLLIPTSGLWRGDVRYLYYNPQWQGDDATNPAALAEKKSPLNDPSIRFEDWPALQFDCRECWLMGQNVGQVKGTLQPEPNKLVLANGLVDNGKAKLTLDGSWQESGEGTRTAIKGQLSGGSLSDNADWLGLATPLRAGAFKIDYDLYWHGSPWAPHIPSLSGILKTDIGKGEIVNVGTGQAGQLLRLVSFDALLRKLQFDFSDTFGKGFYFDSVRSTAWIKDGVLHTDNLLVDGLEADIAMKGDIDLVKRELSMEAVVAPEISATVGVATAFAVNPVIGAAVFAASKVLAPLWSKISLIRYHISGSVDQPKIQEVVREPQKAKAAEAAGQ</sequence>
<dbReference type="NCBIfam" id="NF008148">
    <property type="entry name" value="PRK10899.1"/>
    <property type="match status" value="1"/>
</dbReference>
<dbReference type="NCBIfam" id="TIGR02099">
    <property type="entry name" value="YhdP family protein"/>
    <property type="match status" value="1"/>
</dbReference>